<dbReference type="GO" id="GO:0016740">
    <property type="term" value="F:transferase activity"/>
    <property type="evidence" value="ECO:0007669"/>
    <property type="project" value="UniProtKB-KW"/>
</dbReference>
<keyword evidence="1" id="KW-0808">Transferase</keyword>
<dbReference type="PANTHER" id="PTHR43224">
    <property type="entry name" value="AMIDINOTRANSFERASE"/>
    <property type="match status" value="1"/>
</dbReference>
<sequence length="360" mass="40478">MEMSNKSNFLFDVGLATIPAPSTLCLRNHYMGNQNLPWIAPLSLTRPPQAQLARAVVMVRPVDLAFNEQTGADNVFQHRLNLPPASVTAQAMAEFDAMVQRLQQHGLQVMVLEKSPDGIATPDAVFPNNWFSTSADGSLHVYPMHTPNRRQERRVEELARLLLGHGYQINQISWVGHPWEEELILEGTGVMIFDHARHRVYAARSQRCHPLALYRYARLRGLEDVQLFDTADSHGVPIYHSNVMMSVGQDIAVICADSLYQPEERRRVLEALESTHEVIRISHEQVEQHFCGNILQLAAQDGTPLLAMSQRAWNGFSPQQQKVLERHGQPVVNPIPTIEAVGGGSCRCMLAEIFLPRVEH</sequence>
<organism evidence="1 2">
    <name type="scientific">Aquitalea palustris</name>
    <dbReference type="NCBI Taxonomy" id="2480983"/>
    <lineage>
        <taxon>Bacteria</taxon>
        <taxon>Pseudomonadati</taxon>
        <taxon>Pseudomonadota</taxon>
        <taxon>Betaproteobacteria</taxon>
        <taxon>Neisseriales</taxon>
        <taxon>Chromobacteriaceae</taxon>
        <taxon>Aquitalea</taxon>
    </lineage>
</organism>
<evidence type="ECO:0000313" key="2">
    <source>
        <dbReference type="Proteomes" id="UP000274139"/>
    </source>
</evidence>
<protein>
    <submittedName>
        <fullName evidence="1">Amidinotransferase</fullName>
    </submittedName>
</protein>
<dbReference type="PIRSF" id="PIRSF028188">
    <property type="entry name" value="Amdntrnsf_FN0238"/>
    <property type="match status" value="1"/>
</dbReference>
<dbReference type="PANTHER" id="PTHR43224:SF1">
    <property type="entry name" value="AMIDINOTRANSFERASE"/>
    <property type="match status" value="1"/>
</dbReference>
<comment type="caution">
    <text evidence="1">The sequence shown here is derived from an EMBL/GenBank/DDBJ whole genome shotgun (WGS) entry which is preliminary data.</text>
</comment>
<dbReference type="EMBL" id="RFAR01000046">
    <property type="protein sequence ID" value="RMC96875.1"/>
    <property type="molecule type" value="Genomic_DNA"/>
</dbReference>
<dbReference type="AlphaFoldDB" id="A0A454JHU9"/>
<keyword evidence="2" id="KW-1185">Reference proteome</keyword>
<dbReference type="InterPro" id="IPR014541">
    <property type="entry name" value="Amdntrnsf_FN0238"/>
</dbReference>
<dbReference type="SUPFAM" id="SSF55909">
    <property type="entry name" value="Pentein"/>
    <property type="match status" value="1"/>
</dbReference>
<evidence type="ECO:0000313" key="1">
    <source>
        <dbReference type="EMBL" id="RMC96875.1"/>
    </source>
</evidence>
<gene>
    <name evidence="1" type="ORF">EAY64_11700</name>
</gene>
<accession>A0A454JHU9</accession>
<proteinExistence type="predicted"/>
<name>A0A454JHU9_9NEIS</name>
<reference evidence="1 2" key="1">
    <citation type="submission" date="2018-10" db="EMBL/GenBank/DDBJ databases">
        <title>Draft genome sequence of Aquitalea MWU14-2217 isolated from a wild cranberry bog in Provincetown, Massachusetts.</title>
        <authorList>
            <person name="Ebadzadsahrai G."/>
            <person name="Soby S."/>
        </authorList>
    </citation>
    <scope>NUCLEOTIDE SEQUENCE [LARGE SCALE GENOMIC DNA]</scope>
    <source>
        <strain evidence="1 2">MWU14-2217</strain>
    </source>
</reference>
<dbReference type="Proteomes" id="UP000274139">
    <property type="component" value="Unassembled WGS sequence"/>
</dbReference>
<dbReference type="Pfam" id="PF19420">
    <property type="entry name" value="DDAH_eukar"/>
    <property type="match status" value="1"/>
</dbReference>
<dbReference type="Gene3D" id="3.75.10.10">
    <property type="entry name" value="L-arginine/glycine Amidinotransferase, Chain A"/>
    <property type="match status" value="1"/>
</dbReference>